<comment type="caution">
    <text evidence="1">The sequence shown here is derived from an EMBL/GenBank/DDBJ whole genome shotgun (WGS) entry which is preliminary data.</text>
</comment>
<evidence type="ECO:0000313" key="1">
    <source>
        <dbReference type="EMBL" id="RKH46562.1"/>
    </source>
</evidence>
<name>A0A3A8P2D4_9BACT</name>
<dbReference type="InterPro" id="IPR008164">
    <property type="entry name" value="XGLTT_rpt"/>
</dbReference>
<sequence length="328" mass="34036">MRLTPAFQPGSGCSKWWNRSASRPPLRAVLLTGALLALVGCGGAAPEEADAEADAPGATLVAVDQAQRADNGLSTNGLSTNGLSTNGLSTNGLSTNGLSTNGFNDWFNTNSATAPTLMAYIVKCAVPAGQTRTFLHTATGTNYTWQGNLGLAPNWAGGQPATEAEQQAVSACLAAHANKFGLHVSLSVLGRTSAGTPLPYSAQELSTFSVREACFFGNLFTAEGVFAARDRDFSAAESTTRACGLTLKADSCAPITNVGSCSQFCTKADPSQPYFTQCTYNGKTYPALTTRVQPQELYRCGDGTCQFTEHCGTGLTADSCQADCGTCG</sequence>
<dbReference type="AlphaFoldDB" id="A0A3A8P2D4"/>
<dbReference type="OrthoDB" id="5522160at2"/>
<accession>A0A3A8P2D4</accession>
<dbReference type="EMBL" id="RAWG01000021">
    <property type="protein sequence ID" value="RKH46562.1"/>
    <property type="molecule type" value="Genomic_DNA"/>
</dbReference>
<gene>
    <name evidence="1" type="ORF">D7X12_05075</name>
</gene>
<dbReference type="Pfam" id="PF01744">
    <property type="entry name" value="GLTT"/>
    <property type="match status" value="1"/>
</dbReference>
<keyword evidence="2" id="KW-1185">Reference proteome</keyword>
<protein>
    <recommendedName>
        <fullName evidence="3">GLTT repeat-containing protein</fullName>
    </recommendedName>
</protein>
<dbReference type="Proteomes" id="UP000273405">
    <property type="component" value="Unassembled WGS sequence"/>
</dbReference>
<evidence type="ECO:0000313" key="2">
    <source>
        <dbReference type="Proteomes" id="UP000273405"/>
    </source>
</evidence>
<organism evidence="1 2">
    <name type="scientific">Corallococcus sicarius</name>
    <dbReference type="NCBI Taxonomy" id="2316726"/>
    <lineage>
        <taxon>Bacteria</taxon>
        <taxon>Pseudomonadati</taxon>
        <taxon>Myxococcota</taxon>
        <taxon>Myxococcia</taxon>
        <taxon>Myxococcales</taxon>
        <taxon>Cystobacterineae</taxon>
        <taxon>Myxococcaceae</taxon>
        <taxon>Corallococcus</taxon>
    </lineage>
</organism>
<proteinExistence type="predicted"/>
<evidence type="ECO:0008006" key="3">
    <source>
        <dbReference type="Google" id="ProtNLM"/>
    </source>
</evidence>
<reference evidence="2" key="1">
    <citation type="submission" date="2018-09" db="EMBL/GenBank/DDBJ databases">
        <authorList>
            <person name="Livingstone P.G."/>
            <person name="Whitworth D.E."/>
        </authorList>
    </citation>
    <scope>NUCLEOTIDE SEQUENCE [LARGE SCALE GENOMIC DNA]</scope>
    <source>
        <strain evidence="2">CA040B</strain>
    </source>
</reference>